<protein>
    <submittedName>
        <fullName evidence="3">Uncharacterized protein</fullName>
    </submittedName>
</protein>
<dbReference type="Proteomes" id="UP000664203">
    <property type="component" value="Unassembled WGS sequence"/>
</dbReference>
<evidence type="ECO:0000256" key="2">
    <source>
        <dbReference type="SAM" id="Phobius"/>
    </source>
</evidence>
<name>A0A8H3I3F3_9LECA</name>
<keyword evidence="2" id="KW-0472">Membrane</keyword>
<sequence length="202" mass="22618">MSYQPLAMSTTDDLDVESASNNHHSKATWKYWFKYSLIEVAVFVICCGISFVVGRQQNESTTRNQVPSSLRFVGNQAGQRLVQWNMSFSNPSAHRGEPGPTVDAVWEDAEKFNIINASAADLRKAGTNPHAIPLPNDESNQGGGGYMASLEVVYHMHCLNFLRKASFVDYEYYKNDPVFEDPVFAVGFRISKFGHTLVRSDL</sequence>
<keyword evidence="2" id="KW-0812">Transmembrane</keyword>
<dbReference type="GO" id="GO:0043386">
    <property type="term" value="P:mycotoxin biosynthetic process"/>
    <property type="evidence" value="ECO:0007669"/>
    <property type="project" value="InterPro"/>
</dbReference>
<reference evidence="3" key="1">
    <citation type="submission" date="2021-03" db="EMBL/GenBank/DDBJ databases">
        <authorList>
            <person name="Tagirdzhanova G."/>
        </authorList>
    </citation>
    <scope>NUCLEOTIDE SEQUENCE</scope>
</reference>
<evidence type="ECO:0000313" key="4">
    <source>
        <dbReference type="Proteomes" id="UP000664203"/>
    </source>
</evidence>
<accession>A0A8H3I3F3</accession>
<comment type="caution">
    <text evidence="3">The sequence shown here is derived from an EMBL/GenBank/DDBJ whole genome shotgun (WGS) entry which is preliminary data.</text>
</comment>
<dbReference type="Pfam" id="PF11807">
    <property type="entry name" value="UstYa"/>
    <property type="match status" value="1"/>
</dbReference>
<keyword evidence="4" id="KW-1185">Reference proteome</keyword>
<proteinExistence type="inferred from homology"/>
<comment type="similarity">
    <text evidence="1">Belongs to the ustYa family.</text>
</comment>
<feature type="transmembrane region" description="Helical" evidence="2">
    <location>
        <begin position="32"/>
        <end position="53"/>
    </location>
</feature>
<dbReference type="InterPro" id="IPR021765">
    <property type="entry name" value="UstYa-like"/>
</dbReference>
<dbReference type="OrthoDB" id="3687641at2759"/>
<evidence type="ECO:0000313" key="3">
    <source>
        <dbReference type="EMBL" id="CAF9905815.1"/>
    </source>
</evidence>
<gene>
    <name evidence="3" type="ORF">ALECFALPRED_001354</name>
</gene>
<dbReference type="PANTHER" id="PTHR33365:SF14">
    <property type="entry name" value="TAT PATHWAY SIGNAL SEQUENCE"/>
    <property type="match status" value="1"/>
</dbReference>
<dbReference type="PANTHER" id="PTHR33365">
    <property type="entry name" value="YALI0B05434P"/>
    <property type="match status" value="1"/>
</dbReference>
<organism evidence="3 4">
    <name type="scientific">Alectoria fallacina</name>
    <dbReference type="NCBI Taxonomy" id="1903189"/>
    <lineage>
        <taxon>Eukaryota</taxon>
        <taxon>Fungi</taxon>
        <taxon>Dikarya</taxon>
        <taxon>Ascomycota</taxon>
        <taxon>Pezizomycotina</taxon>
        <taxon>Lecanoromycetes</taxon>
        <taxon>OSLEUM clade</taxon>
        <taxon>Lecanoromycetidae</taxon>
        <taxon>Lecanorales</taxon>
        <taxon>Lecanorineae</taxon>
        <taxon>Parmeliaceae</taxon>
        <taxon>Alectoria</taxon>
    </lineage>
</organism>
<dbReference type="AlphaFoldDB" id="A0A8H3I3F3"/>
<evidence type="ECO:0000256" key="1">
    <source>
        <dbReference type="ARBA" id="ARBA00035112"/>
    </source>
</evidence>
<dbReference type="EMBL" id="CAJPDR010000013">
    <property type="protein sequence ID" value="CAF9905815.1"/>
    <property type="molecule type" value="Genomic_DNA"/>
</dbReference>
<keyword evidence="2" id="KW-1133">Transmembrane helix</keyword>